<accession>A0A816XXF3</accession>
<dbReference type="InterPro" id="IPR029055">
    <property type="entry name" value="Ntn_hydrolases_N"/>
</dbReference>
<sequence length="132" mass="14770">EIDGDFALFQLQVLINRPSRLYSLTIGHWDLSIITHLPLYLTAGVEILRRGDIAADATVAARNVTEACSYDIGGDCFVLYYNNQTKRISFLNGSNRNSKSFTLDILREMGIREKQIPSNNLNAVTVTVDSFL</sequence>
<comment type="caution">
    <text evidence="1">The sequence shown here is derived from an EMBL/GenBank/DDBJ whole genome shotgun (WGS) entry which is preliminary data.</text>
</comment>
<dbReference type="Proteomes" id="UP000663842">
    <property type="component" value="Unassembled WGS sequence"/>
</dbReference>
<dbReference type="EMBL" id="CAJNRG010014155">
    <property type="protein sequence ID" value="CAF2153428.1"/>
    <property type="molecule type" value="Genomic_DNA"/>
</dbReference>
<dbReference type="Pfam" id="PF01019">
    <property type="entry name" value="G_glu_transpept"/>
    <property type="match status" value="1"/>
</dbReference>
<dbReference type="EMBL" id="CAJOBF010005176">
    <property type="protein sequence ID" value="CAF4166444.1"/>
    <property type="molecule type" value="Genomic_DNA"/>
</dbReference>
<reference evidence="1" key="1">
    <citation type="submission" date="2021-02" db="EMBL/GenBank/DDBJ databases">
        <authorList>
            <person name="Nowell W R."/>
        </authorList>
    </citation>
    <scope>NUCLEOTIDE SEQUENCE</scope>
</reference>
<dbReference type="SUPFAM" id="SSF56235">
    <property type="entry name" value="N-terminal nucleophile aminohydrolases (Ntn hydrolases)"/>
    <property type="match status" value="1"/>
</dbReference>
<organism evidence="1 3">
    <name type="scientific">Rotaria magnacalcarata</name>
    <dbReference type="NCBI Taxonomy" id="392030"/>
    <lineage>
        <taxon>Eukaryota</taxon>
        <taxon>Metazoa</taxon>
        <taxon>Spiralia</taxon>
        <taxon>Gnathifera</taxon>
        <taxon>Rotifera</taxon>
        <taxon>Eurotatoria</taxon>
        <taxon>Bdelloidea</taxon>
        <taxon>Philodinida</taxon>
        <taxon>Philodinidae</taxon>
        <taxon>Rotaria</taxon>
    </lineage>
</organism>
<dbReference type="PANTHER" id="PTHR43881:SF1">
    <property type="entry name" value="GAMMA-GLUTAMYLTRANSPEPTIDASE (AFU_ORTHOLOGUE AFUA_4G13580)"/>
    <property type="match status" value="1"/>
</dbReference>
<dbReference type="AlphaFoldDB" id="A0A816XXF3"/>
<dbReference type="InterPro" id="IPR052896">
    <property type="entry name" value="GGT-like_enzyme"/>
</dbReference>
<evidence type="ECO:0000313" key="3">
    <source>
        <dbReference type="Proteomes" id="UP000663887"/>
    </source>
</evidence>
<evidence type="ECO:0000313" key="1">
    <source>
        <dbReference type="EMBL" id="CAF2153428.1"/>
    </source>
</evidence>
<dbReference type="Proteomes" id="UP000663887">
    <property type="component" value="Unassembled WGS sequence"/>
</dbReference>
<proteinExistence type="predicted"/>
<dbReference type="PANTHER" id="PTHR43881">
    <property type="entry name" value="GAMMA-GLUTAMYLTRANSPEPTIDASE (AFU_ORTHOLOGUE AFUA_4G13580)"/>
    <property type="match status" value="1"/>
</dbReference>
<protein>
    <submittedName>
        <fullName evidence="1">Uncharacterized protein</fullName>
    </submittedName>
</protein>
<feature type="non-terminal residue" evidence="1">
    <location>
        <position position="1"/>
    </location>
</feature>
<evidence type="ECO:0000313" key="2">
    <source>
        <dbReference type="EMBL" id="CAF4166444.1"/>
    </source>
</evidence>
<name>A0A816XXF3_9BILA</name>
<gene>
    <name evidence="2" type="ORF">UXM345_LOCUS26012</name>
    <name evidence="1" type="ORF">XDN619_LOCUS29033</name>
</gene>